<evidence type="ECO:0000313" key="1">
    <source>
        <dbReference type="EMBL" id="CAH1783353.1"/>
    </source>
</evidence>
<dbReference type="OrthoDB" id="10042078at2759"/>
<dbReference type="EMBL" id="CAIIXF020000005">
    <property type="protein sequence ID" value="CAH1783353.1"/>
    <property type="molecule type" value="Genomic_DNA"/>
</dbReference>
<reference evidence="1" key="1">
    <citation type="submission" date="2022-03" db="EMBL/GenBank/DDBJ databases">
        <authorList>
            <person name="Martin C."/>
        </authorList>
    </citation>
    <scope>NUCLEOTIDE SEQUENCE</scope>
</reference>
<comment type="caution">
    <text evidence="1">The sequence shown here is derived from an EMBL/GenBank/DDBJ whole genome shotgun (WGS) entry which is preliminary data.</text>
</comment>
<organism evidence="1 2">
    <name type="scientific">Owenia fusiformis</name>
    <name type="common">Polychaete worm</name>
    <dbReference type="NCBI Taxonomy" id="6347"/>
    <lineage>
        <taxon>Eukaryota</taxon>
        <taxon>Metazoa</taxon>
        <taxon>Spiralia</taxon>
        <taxon>Lophotrochozoa</taxon>
        <taxon>Annelida</taxon>
        <taxon>Polychaeta</taxon>
        <taxon>Sedentaria</taxon>
        <taxon>Canalipalpata</taxon>
        <taxon>Sabellida</taxon>
        <taxon>Oweniida</taxon>
        <taxon>Oweniidae</taxon>
        <taxon>Owenia</taxon>
    </lineage>
</organism>
<dbReference type="PANTHER" id="PTHR16897">
    <property type="entry name" value="OS10G0105400 PROTEIN"/>
    <property type="match status" value="1"/>
</dbReference>
<feature type="non-terminal residue" evidence="1">
    <location>
        <position position="158"/>
    </location>
</feature>
<gene>
    <name evidence="1" type="ORF">OFUS_LOCUS9700</name>
</gene>
<dbReference type="Proteomes" id="UP000749559">
    <property type="component" value="Unassembled WGS sequence"/>
</dbReference>
<accession>A0A8S4NP51</accession>
<feature type="non-terminal residue" evidence="1">
    <location>
        <position position="1"/>
    </location>
</feature>
<evidence type="ECO:0000313" key="2">
    <source>
        <dbReference type="Proteomes" id="UP000749559"/>
    </source>
</evidence>
<name>A0A8S4NP51_OWEFU</name>
<proteinExistence type="predicted"/>
<dbReference type="PANTHER" id="PTHR16897:SF2">
    <property type="entry name" value="OS03G0226600 PROTEIN"/>
    <property type="match status" value="1"/>
</dbReference>
<dbReference type="AlphaFoldDB" id="A0A8S4NP51"/>
<protein>
    <submittedName>
        <fullName evidence="1">Uncharacterized protein</fullName>
    </submittedName>
</protein>
<sequence length="158" mass="17694">DVIPFQQVVTTCLPCIAPCDAMFCDKSCVEPMKMYTVVWDDLNLDDKQYFNTTLNETGTVAATYFVHVKALTGSGLYTTATSNGITIDTTPPLIDILYHLDLSVSDKNKVYIQGQNRTIGARWDGFDLESKVVGFEWAIGTEPFLTDIQSFRWMGTQK</sequence>
<keyword evidence="2" id="KW-1185">Reference proteome</keyword>